<evidence type="ECO:0000313" key="3">
    <source>
        <dbReference type="Proteomes" id="UP001066276"/>
    </source>
</evidence>
<comment type="caution">
    <text evidence="2">The sequence shown here is derived from an EMBL/GenBank/DDBJ whole genome shotgun (WGS) entry which is preliminary data.</text>
</comment>
<name>A0AAV7R0K1_PLEWA</name>
<protein>
    <submittedName>
        <fullName evidence="2">Uncharacterized protein</fullName>
    </submittedName>
</protein>
<dbReference type="AlphaFoldDB" id="A0AAV7R0K1"/>
<gene>
    <name evidence="2" type="ORF">NDU88_010559</name>
</gene>
<feature type="region of interest" description="Disordered" evidence="1">
    <location>
        <begin position="1"/>
        <end position="23"/>
    </location>
</feature>
<reference evidence="2" key="1">
    <citation type="journal article" date="2022" name="bioRxiv">
        <title>Sequencing and chromosome-scale assembly of the giantPleurodeles waltlgenome.</title>
        <authorList>
            <person name="Brown T."/>
            <person name="Elewa A."/>
            <person name="Iarovenko S."/>
            <person name="Subramanian E."/>
            <person name="Araus A.J."/>
            <person name="Petzold A."/>
            <person name="Susuki M."/>
            <person name="Suzuki K.-i.T."/>
            <person name="Hayashi T."/>
            <person name="Toyoda A."/>
            <person name="Oliveira C."/>
            <person name="Osipova E."/>
            <person name="Leigh N.D."/>
            <person name="Simon A."/>
            <person name="Yun M.H."/>
        </authorList>
    </citation>
    <scope>NUCLEOTIDE SEQUENCE</scope>
    <source>
        <strain evidence="2">20211129_DDA</strain>
        <tissue evidence="2">Liver</tissue>
    </source>
</reference>
<keyword evidence="3" id="KW-1185">Reference proteome</keyword>
<evidence type="ECO:0000256" key="1">
    <source>
        <dbReference type="SAM" id="MobiDB-lite"/>
    </source>
</evidence>
<accession>A0AAV7R0K1</accession>
<dbReference type="Proteomes" id="UP001066276">
    <property type="component" value="Chromosome 6"/>
</dbReference>
<dbReference type="EMBL" id="JANPWB010000010">
    <property type="protein sequence ID" value="KAJ1144258.1"/>
    <property type="molecule type" value="Genomic_DNA"/>
</dbReference>
<organism evidence="2 3">
    <name type="scientific">Pleurodeles waltl</name>
    <name type="common">Iberian ribbed newt</name>
    <dbReference type="NCBI Taxonomy" id="8319"/>
    <lineage>
        <taxon>Eukaryota</taxon>
        <taxon>Metazoa</taxon>
        <taxon>Chordata</taxon>
        <taxon>Craniata</taxon>
        <taxon>Vertebrata</taxon>
        <taxon>Euteleostomi</taxon>
        <taxon>Amphibia</taxon>
        <taxon>Batrachia</taxon>
        <taxon>Caudata</taxon>
        <taxon>Salamandroidea</taxon>
        <taxon>Salamandridae</taxon>
        <taxon>Pleurodelinae</taxon>
        <taxon>Pleurodeles</taxon>
    </lineage>
</organism>
<sequence>MTGQSATFSGADSPRIKTQRKQEFRRETAHLYTLHEERGHHGAGTPNPTCDSFPAPVPGAPMPAAKTTGCLIWRCPVQRHLTWRSFIAQLGWRSFSGQLGCGWGALLSSWAVAGRALLGSEDGAGGALLGSWAVAGGALLGSEDGAGGAFLGSWAVAGRALPGSEDGAGGGLLGSEDGAGGALLGSEDGSGGGLLCSEDGAGGGLLCNEDGAGGALLGSGDDGGLLRRAAPPRLAGFLVPLPPLGRNHS</sequence>
<evidence type="ECO:0000313" key="2">
    <source>
        <dbReference type="EMBL" id="KAJ1144258.1"/>
    </source>
</evidence>
<feature type="compositionally biased region" description="Polar residues" evidence="1">
    <location>
        <begin position="1"/>
        <end position="10"/>
    </location>
</feature>
<proteinExistence type="predicted"/>